<keyword evidence="5" id="KW-0862">Zinc</keyword>
<accession>A0A0G4F4E5</accession>
<keyword evidence="13" id="KW-1185">Reference proteome</keyword>
<gene>
    <name evidence="12" type="ORF">Vbra_14388</name>
</gene>
<dbReference type="GO" id="GO:0005829">
    <property type="term" value="C:cytosol"/>
    <property type="evidence" value="ECO:0007669"/>
    <property type="project" value="TreeGrafter"/>
</dbReference>
<dbReference type="PANTHER" id="PTHR43690">
    <property type="entry name" value="NARDILYSIN"/>
    <property type="match status" value="1"/>
</dbReference>
<dbReference type="Pfam" id="PF16187">
    <property type="entry name" value="Peptidase_M16_M"/>
    <property type="match status" value="2"/>
</dbReference>
<reference evidence="12 13" key="1">
    <citation type="submission" date="2014-11" db="EMBL/GenBank/DDBJ databases">
        <authorList>
            <person name="Zhu J."/>
            <person name="Qi W."/>
            <person name="Song R."/>
        </authorList>
    </citation>
    <scope>NUCLEOTIDE SEQUENCE [LARGE SCALE GENOMIC DNA]</scope>
</reference>
<feature type="domain" description="Peptidase M16 middle/third" evidence="10">
    <location>
        <begin position="662"/>
        <end position="848"/>
    </location>
</feature>
<dbReference type="GO" id="GO:0005739">
    <property type="term" value="C:mitochondrion"/>
    <property type="evidence" value="ECO:0007669"/>
    <property type="project" value="TreeGrafter"/>
</dbReference>
<dbReference type="PANTHER" id="PTHR43690:SF18">
    <property type="entry name" value="INSULIN-DEGRADING ENZYME-RELATED"/>
    <property type="match status" value="1"/>
</dbReference>
<evidence type="ECO:0000256" key="3">
    <source>
        <dbReference type="ARBA" id="ARBA00022723"/>
    </source>
</evidence>
<evidence type="ECO:0000256" key="6">
    <source>
        <dbReference type="ARBA" id="ARBA00023049"/>
    </source>
</evidence>
<feature type="domain" description="Coenzyme PQQ synthesis protein F-like C-terminal lobe" evidence="11">
    <location>
        <begin position="967"/>
        <end position="1066"/>
    </location>
</feature>
<evidence type="ECO:0000256" key="5">
    <source>
        <dbReference type="ARBA" id="ARBA00022833"/>
    </source>
</evidence>
<proteinExistence type="inferred from homology"/>
<feature type="compositionally biased region" description="Acidic residues" evidence="7">
    <location>
        <begin position="775"/>
        <end position="790"/>
    </location>
</feature>
<dbReference type="OrthoDB" id="952271at2759"/>
<dbReference type="InParanoid" id="A0A0G4F4E5"/>
<dbReference type="Pfam" id="PF05193">
    <property type="entry name" value="Peptidase_M16_C"/>
    <property type="match status" value="1"/>
</dbReference>
<feature type="compositionally biased region" description="Basic and acidic residues" evidence="7">
    <location>
        <begin position="602"/>
        <end position="615"/>
    </location>
</feature>
<evidence type="ECO:0000256" key="7">
    <source>
        <dbReference type="SAM" id="MobiDB-lite"/>
    </source>
</evidence>
<evidence type="ECO:0008006" key="14">
    <source>
        <dbReference type="Google" id="ProtNLM"/>
    </source>
</evidence>
<comment type="similarity">
    <text evidence="1">Belongs to the peptidase M16 family.</text>
</comment>
<dbReference type="Proteomes" id="UP000041254">
    <property type="component" value="Unassembled WGS sequence"/>
</dbReference>
<evidence type="ECO:0000313" key="12">
    <source>
        <dbReference type="EMBL" id="CEM06609.1"/>
    </source>
</evidence>
<dbReference type="InterPro" id="IPR032632">
    <property type="entry name" value="Peptidase_M16_M"/>
</dbReference>
<dbReference type="GO" id="GO:0051603">
    <property type="term" value="P:proteolysis involved in protein catabolic process"/>
    <property type="evidence" value="ECO:0007669"/>
    <property type="project" value="TreeGrafter"/>
</dbReference>
<evidence type="ECO:0000259" key="8">
    <source>
        <dbReference type="Pfam" id="PF00675"/>
    </source>
</evidence>
<evidence type="ECO:0000259" key="10">
    <source>
        <dbReference type="Pfam" id="PF16187"/>
    </source>
</evidence>
<dbReference type="OMA" id="FLECYIH"/>
<feature type="domain" description="Peptidase M16 middle/third" evidence="10">
    <location>
        <begin position="477"/>
        <end position="606"/>
    </location>
</feature>
<sequence length="1179" mass="134274">MRLPPLSDLHHQWKPLLCYVVLTQAYSPYRRTIRSLAYCRLPQGKNFTSRLWHCFIGRPHHRARHIALTTAAASGGAVGLIATDASVGSEEEGGKAKSGGAIVRRVDGMDKADVDDRTYRTIWLGNGVQAVLVSDPTADMAAASLHVKVGHFQDPEEFAGLAHFHEHMLFLGTEKFPVEGEYKRYLNRHGGRSNAVTWTETTNYYFKVAYDHLHGALDRFSQFFISPLFNEDATDREVNAVDSEFYKNVQSDQRRLWMLTKTMAHPKHPFSKFATGNLQTLSNEPHKGRDVRAALKQFHEAYYSGNAMKLCVVGRDDVEQLEKWVQEMFSPIVNNDRPTVFEYPVEPFSYQSLGKKYQVVPIRDIKRIVFSFPYPHFEDFKETKPDMYLSYILGYEGAGSLRKLLVEKGWAEELNAAPYFEATDFNIFRISIDLTHEGLQHLEEITSLTFQYLALISNAPPSQALFDQIAKLRSMKFRFSEKIDPASFATLVSRNLFDFEPPRVLSGPALLTKWAPEDIHELLDHYLIPRNCIFTIISKEFEKHAQERPDGWKKEKWYGTLHREVNIDPKKLRDWAHPSSIHSKLTLPPPNDLVPVDFSLRCDQESPPADAERAATDGGPGEAMVQVSARRLDEDRGGGGGGEDDFPQRFRVSTPGESGERTVEILHKMDRKFRVPKGHLYLQLTVPSSQQNPASYLLNDIFMQLLGEELNPLLYDASQAGMGCQMDFYSRGDITISVGGFSEKLPLLMTRVLQAMQSLLTEYKNVHLPPPESSREEEDDDRWEDDDDIQEGLTKGQARKQKLLERFETVRQKEKRRYENSRFAESYHLASRSVNEVLNPRGYSWDQHISFLSNPRQCNPEEMARNVQESLARGDITCFVSGNFHREEAEDTARQAADVLRIDPLLEGEEPVNRCVELPLASGTPGGRGVVVEKTSVDANQPNSAVEVHFQVGLEDLSFERDLLLDLLDQIAYRSAFNRLRTELQLGYIVDTMVRSLYGTRGFSVRVQSTVADPLALEQHIEGWLVKLRQEVVDMSDQEFLNSVNGLLAKKTQRDKRLAEESSRMWREISLRQFVFDRKEREAAVLQDNTKISKKRLLALFDEHIAKTAPSRRLLASHFWSIPHRESHDKTAEAHAQQAGDKKAGEAAAAGDGGVVLRTHDDIRQFRRTRPLHPARPLR</sequence>
<feature type="domain" description="Peptidase M16 C-terminal" evidence="9">
    <location>
        <begin position="292"/>
        <end position="470"/>
    </location>
</feature>
<keyword evidence="2" id="KW-0645">Protease</keyword>
<organism evidence="12 13">
    <name type="scientific">Vitrella brassicaformis (strain CCMP3155)</name>
    <dbReference type="NCBI Taxonomy" id="1169540"/>
    <lineage>
        <taxon>Eukaryota</taxon>
        <taxon>Sar</taxon>
        <taxon>Alveolata</taxon>
        <taxon>Colpodellida</taxon>
        <taxon>Vitrellaceae</taxon>
        <taxon>Vitrella</taxon>
    </lineage>
</organism>
<name>A0A0G4F4E5_VITBC</name>
<feature type="domain" description="Peptidase M16 N-terminal" evidence="8">
    <location>
        <begin position="131"/>
        <end position="262"/>
    </location>
</feature>
<evidence type="ECO:0000259" key="9">
    <source>
        <dbReference type="Pfam" id="PF05193"/>
    </source>
</evidence>
<dbReference type="Pfam" id="PF22456">
    <property type="entry name" value="PqqF-like_C_4"/>
    <property type="match status" value="1"/>
</dbReference>
<evidence type="ECO:0000256" key="1">
    <source>
        <dbReference type="ARBA" id="ARBA00007261"/>
    </source>
</evidence>
<evidence type="ECO:0000259" key="11">
    <source>
        <dbReference type="Pfam" id="PF22456"/>
    </source>
</evidence>
<dbReference type="PhylomeDB" id="A0A0G4F4E5"/>
<keyword evidence="6" id="KW-0482">Metalloprotease</keyword>
<protein>
    <recommendedName>
        <fullName evidence="14">Peptidase M16 N-terminal domain-containing protein</fullName>
    </recommendedName>
</protein>
<dbReference type="VEuPathDB" id="CryptoDB:Vbra_14388"/>
<keyword evidence="4" id="KW-0378">Hydrolase</keyword>
<dbReference type="Pfam" id="PF00675">
    <property type="entry name" value="Peptidase_M16"/>
    <property type="match status" value="1"/>
</dbReference>
<keyword evidence="3" id="KW-0479">Metal-binding</keyword>
<evidence type="ECO:0000256" key="4">
    <source>
        <dbReference type="ARBA" id="ARBA00022801"/>
    </source>
</evidence>
<dbReference type="FunFam" id="3.30.830.10:FF:000004">
    <property type="entry name" value="Putative insulin-degrading enzyme"/>
    <property type="match status" value="1"/>
</dbReference>
<dbReference type="Gene3D" id="3.30.830.10">
    <property type="entry name" value="Metalloenzyme, LuxS/M16 peptidase-like"/>
    <property type="match status" value="4"/>
</dbReference>
<dbReference type="SUPFAM" id="SSF63411">
    <property type="entry name" value="LuxS/MPP-like metallohydrolase"/>
    <property type="match status" value="5"/>
</dbReference>
<dbReference type="InterPro" id="IPR011249">
    <property type="entry name" value="Metalloenz_LuxS/M16"/>
</dbReference>
<dbReference type="InterPro" id="IPR011765">
    <property type="entry name" value="Pept_M16_N"/>
</dbReference>
<dbReference type="GO" id="GO:0004222">
    <property type="term" value="F:metalloendopeptidase activity"/>
    <property type="evidence" value="ECO:0007669"/>
    <property type="project" value="TreeGrafter"/>
</dbReference>
<dbReference type="InterPro" id="IPR054734">
    <property type="entry name" value="PqqF-like_C_4"/>
</dbReference>
<evidence type="ECO:0000313" key="13">
    <source>
        <dbReference type="Proteomes" id="UP000041254"/>
    </source>
</evidence>
<dbReference type="InterPro" id="IPR007863">
    <property type="entry name" value="Peptidase_M16_C"/>
</dbReference>
<feature type="region of interest" description="Disordered" evidence="7">
    <location>
        <begin position="602"/>
        <end position="660"/>
    </location>
</feature>
<dbReference type="InterPro" id="IPR050626">
    <property type="entry name" value="Peptidase_M16"/>
</dbReference>
<dbReference type="GO" id="GO:0043171">
    <property type="term" value="P:peptide catabolic process"/>
    <property type="evidence" value="ECO:0007669"/>
    <property type="project" value="TreeGrafter"/>
</dbReference>
<dbReference type="EMBL" id="CDMY01000367">
    <property type="protein sequence ID" value="CEM06609.1"/>
    <property type="molecule type" value="Genomic_DNA"/>
</dbReference>
<feature type="region of interest" description="Disordered" evidence="7">
    <location>
        <begin position="764"/>
        <end position="795"/>
    </location>
</feature>
<dbReference type="FunFam" id="3.30.830.10:FF:000005">
    <property type="entry name" value="nardilysin isoform X1"/>
    <property type="match status" value="1"/>
</dbReference>
<feature type="region of interest" description="Disordered" evidence="7">
    <location>
        <begin position="1126"/>
        <end position="1154"/>
    </location>
</feature>
<dbReference type="STRING" id="1169540.A0A0G4F4E5"/>
<dbReference type="AlphaFoldDB" id="A0A0G4F4E5"/>
<dbReference type="GO" id="GO:0046872">
    <property type="term" value="F:metal ion binding"/>
    <property type="evidence" value="ECO:0007669"/>
    <property type="project" value="UniProtKB-KW"/>
</dbReference>
<evidence type="ECO:0000256" key="2">
    <source>
        <dbReference type="ARBA" id="ARBA00022670"/>
    </source>
</evidence>